<evidence type="ECO:0000256" key="6">
    <source>
        <dbReference type="SAM" id="Phobius"/>
    </source>
</evidence>
<evidence type="ECO:0000256" key="2">
    <source>
        <dbReference type="ARBA" id="ARBA00022475"/>
    </source>
</evidence>
<dbReference type="Proteomes" id="UP000823769">
    <property type="component" value="Unassembled WGS sequence"/>
</dbReference>
<evidence type="ECO:0000256" key="4">
    <source>
        <dbReference type="ARBA" id="ARBA00022989"/>
    </source>
</evidence>
<evidence type="ECO:0000256" key="5">
    <source>
        <dbReference type="ARBA" id="ARBA00023136"/>
    </source>
</evidence>
<reference evidence="8" key="2">
    <citation type="journal article" date="2021" name="PeerJ">
        <title>Extensive microbial diversity within the chicken gut microbiome revealed by metagenomics and culture.</title>
        <authorList>
            <person name="Gilroy R."/>
            <person name="Ravi A."/>
            <person name="Getino M."/>
            <person name="Pursley I."/>
            <person name="Horton D.L."/>
            <person name="Alikhan N.F."/>
            <person name="Baker D."/>
            <person name="Gharbi K."/>
            <person name="Hall N."/>
            <person name="Watson M."/>
            <person name="Adriaenssens E.M."/>
            <person name="Foster-Nyarko E."/>
            <person name="Jarju S."/>
            <person name="Secka A."/>
            <person name="Antonio M."/>
            <person name="Oren A."/>
            <person name="Chaudhuri R.R."/>
            <person name="La Ragione R."/>
            <person name="Hildebrand F."/>
            <person name="Pallen M.J."/>
        </authorList>
    </citation>
    <scope>NUCLEOTIDE SEQUENCE</scope>
    <source>
        <strain evidence="8">B3-1481</strain>
    </source>
</reference>
<name>A0A9D9IV14_9BACT</name>
<accession>A0A9D9IV14</accession>
<dbReference type="NCBIfam" id="TIGR00360">
    <property type="entry name" value="ComEC_N-term"/>
    <property type="match status" value="1"/>
</dbReference>
<keyword evidence="2" id="KW-1003">Cell membrane</keyword>
<feature type="transmembrane region" description="Helical" evidence="6">
    <location>
        <begin position="301"/>
        <end position="326"/>
    </location>
</feature>
<dbReference type="PANTHER" id="PTHR30619">
    <property type="entry name" value="DNA INTERNALIZATION/COMPETENCE PROTEIN COMEC/REC2"/>
    <property type="match status" value="1"/>
</dbReference>
<dbReference type="AlphaFoldDB" id="A0A9D9IV14"/>
<feature type="transmembrane region" description="Helical" evidence="6">
    <location>
        <begin position="167"/>
        <end position="186"/>
    </location>
</feature>
<comment type="caution">
    <text evidence="8">The sequence shown here is derived from an EMBL/GenBank/DDBJ whole genome shotgun (WGS) entry which is preliminary data.</text>
</comment>
<dbReference type="GO" id="GO:0005886">
    <property type="term" value="C:plasma membrane"/>
    <property type="evidence" value="ECO:0007669"/>
    <property type="project" value="UniProtKB-SubCell"/>
</dbReference>
<evidence type="ECO:0000313" key="8">
    <source>
        <dbReference type="EMBL" id="MBO8479557.1"/>
    </source>
</evidence>
<comment type="subcellular location">
    <subcellularLocation>
        <location evidence="1">Cell membrane</location>
        <topology evidence="1">Multi-pass membrane protein</topology>
    </subcellularLocation>
</comment>
<gene>
    <name evidence="8" type="ORF">IAB76_00385</name>
</gene>
<dbReference type="PANTHER" id="PTHR30619:SF1">
    <property type="entry name" value="RECOMBINATION PROTEIN 2"/>
    <property type="match status" value="1"/>
</dbReference>
<evidence type="ECO:0000313" key="9">
    <source>
        <dbReference type="Proteomes" id="UP000823769"/>
    </source>
</evidence>
<feature type="transmembrane region" description="Helical" evidence="6">
    <location>
        <begin position="136"/>
        <end position="155"/>
    </location>
</feature>
<dbReference type="EMBL" id="JADILW010000006">
    <property type="protein sequence ID" value="MBO8479557.1"/>
    <property type="molecule type" value="Genomic_DNA"/>
</dbReference>
<evidence type="ECO:0000256" key="1">
    <source>
        <dbReference type="ARBA" id="ARBA00004651"/>
    </source>
</evidence>
<proteinExistence type="predicted"/>
<reference evidence="8" key="1">
    <citation type="submission" date="2020-10" db="EMBL/GenBank/DDBJ databases">
        <authorList>
            <person name="Gilroy R."/>
        </authorList>
    </citation>
    <scope>NUCLEOTIDE SEQUENCE</scope>
    <source>
        <strain evidence="8">B3-1481</strain>
    </source>
</reference>
<dbReference type="InterPro" id="IPR004477">
    <property type="entry name" value="ComEC_N"/>
</dbReference>
<dbReference type="InterPro" id="IPR052159">
    <property type="entry name" value="Competence_DNA_uptake"/>
</dbReference>
<evidence type="ECO:0000259" key="7">
    <source>
        <dbReference type="Pfam" id="PF03772"/>
    </source>
</evidence>
<feature type="transmembrane region" description="Helical" evidence="6">
    <location>
        <begin position="32"/>
        <end position="50"/>
    </location>
</feature>
<evidence type="ECO:0000256" key="3">
    <source>
        <dbReference type="ARBA" id="ARBA00022692"/>
    </source>
</evidence>
<feature type="transmembrane region" description="Helical" evidence="6">
    <location>
        <begin position="7"/>
        <end position="26"/>
    </location>
</feature>
<organism evidence="8 9">
    <name type="scientific">Candidatus Cryptobacteroides avistercoris</name>
    <dbReference type="NCBI Taxonomy" id="2840758"/>
    <lineage>
        <taxon>Bacteria</taxon>
        <taxon>Pseudomonadati</taxon>
        <taxon>Bacteroidota</taxon>
        <taxon>Bacteroidia</taxon>
        <taxon>Bacteroidales</taxon>
        <taxon>Candidatus Cryptobacteroides</taxon>
    </lineage>
</organism>
<feature type="transmembrane region" description="Helical" evidence="6">
    <location>
        <begin position="273"/>
        <end position="295"/>
    </location>
</feature>
<protein>
    <submittedName>
        <fullName evidence="8">ComEC/Rec2 family competence protein</fullName>
    </submittedName>
</protein>
<feature type="transmembrane region" description="Helical" evidence="6">
    <location>
        <begin position="241"/>
        <end position="261"/>
    </location>
</feature>
<sequence>MLEGKDIVAISIPFSAGVALAAYLPPGEFSPYLAAALSCLAAAAFAILYCGRGDRSLMCHAMFFCAGMLCGFTALIAIAPPAPHGGPAERALEALTAVIDRCGFRFDQTAPLVKALVTGQREGLSPETNAAFQDSGAVHILSLSGLHMGVIYGILHKSLAWAGRSRPAAVMKAALTIAAAGFFTAMTGASPSVVRAFLFILINEISRLLPGRRRRPLAVLCAALMIQLAADPMIIRSLSFQLSYLAMLAIFTLFPVMESWYPESGRRDPFRKLWSAAALSISCQLYTAPLAWWHFHTFPAYFLISNLVALPISEVLIISSVITVAAEAAGICPDMLKGLTDILAQALVKSLETVSSL</sequence>
<keyword evidence="5 6" id="KW-0472">Membrane</keyword>
<feature type="domain" description="ComEC/Rec2-related protein" evidence="7">
    <location>
        <begin position="116"/>
        <end position="356"/>
    </location>
</feature>
<keyword evidence="4 6" id="KW-1133">Transmembrane helix</keyword>
<keyword evidence="3 6" id="KW-0812">Transmembrane</keyword>
<dbReference type="Pfam" id="PF03772">
    <property type="entry name" value="Competence"/>
    <property type="match status" value="1"/>
</dbReference>
<feature type="transmembrane region" description="Helical" evidence="6">
    <location>
        <begin position="57"/>
        <end position="79"/>
    </location>
</feature>